<dbReference type="EMBL" id="BGZK01000855">
    <property type="protein sequence ID" value="GBP62996.1"/>
    <property type="molecule type" value="Genomic_DNA"/>
</dbReference>
<dbReference type="AlphaFoldDB" id="A0A4C1XGI0"/>
<accession>A0A4C1XGI0</accession>
<keyword evidence="2" id="KW-1185">Reference proteome</keyword>
<reference evidence="1 2" key="1">
    <citation type="journal article" date="2019" name="Commun. Biol.">
        <title>The bagworm genome reveals a unique fibroin gene that provides high tensile strength.</title>
        <authorList>
            <person name="Kono N."/>
            <person name="Nakamura H."/>
            <person name="Ohtoshi R."/>
            <person name="Tomita M."/>
            <person name="Numata K."/>
            <person name="Arakawa K."/>
        </authorList>
    </citation>
    <scope>NUCLEOTIDE SEQUENCE [LARGE SCALE GENOMIC DNA]</scope>
</reference>
<gene>
    <name evidence="1" type="ORF">EVAR_44049_1</name>
</gene>
<name>A0A4C1XGI0_EUMVA</name>
<evidence type="ECO:0000313" key="2">
    <source>
        <dbReference type="Proteomes" id="UP000299102"/>
    </source>
</evidence>
<organism evidence="1 2">
    <name type="scientific">Eumeta variegata</name>
    <name type="common">Bagworm moth</name>
    <name type="synonym">Eumeta japonica</name>
    <dbReference type="NCBI Taxonomy" id="151549"/>
    <lineage>
        <taxon>Eukaryota</taxon>
        <taxon>Metazoa</taxon>
        <taxon>Ecdysozoa</taxon>
        <taxon>Arthropoda</taxon>
        <taxon>Hexapoda</taxon>
        <taxon>Insecta</taxon>
        <taxon>Pterygota</taxon>
        <taxon>Neoptera</taxon>
        <taxon>Endopterygota</taxon>
        <taxon>Lepidoptera</taxon>
        <taxon>Glossata</taxon>
        <taxon>Ditrysia</taxon>
        <taxon>Tineoidea</taxon>
        <taxon>Psychidae</taxon>
        <taxon>Oiketicinae</taxon>
        <taxon>Eumeta</taxon>
    </lineage>
</organism>
<proteinExistence type="predicted"/>
<sequence>MLPETACLIQWSPLNRVGIVASSITIDYEELIVCEGTVQDKRTSRTDSFYGRWTVNASLYRAPNLFETGERIVS</sequence>
<dbReference type="Proteomes" id="UP000299102">
    <property type="component" value="Unassembled WGS sequence"/>
</dbReference>
<evidence type="ECO:0000313" key="1">
    <source>
        <dbReference type="EMBL" id="GBP62996.1"/>
    </source>
</evidence>
<comment type="caution">
    <text evidence="1">The sequence shown here is derived from an EMBL/GenBank/DDBJ whole genome shotgun (WGS) entry which is preliminary data.</text>
</comment>
<protein>
    <submittedName>
        <fullName evidence="1">Uncharacterized protein</fullName>
    </submittedName>
</protein>